<proteinExistence type="predicted"/>
<reference evidence="1 2" key="1">
    <citation type="submission" date="2017-03" db="EMBL/GenBank/DDBJ databases">
        <title>Complete genome sequence of Candidatus 'Thiodictyon syntrophicum' sp. nov. strain Cad16T, a photolithoautotroph purple sulfur bacterium isolated from an alpine meromictic lake.</title>
        <authorList>
            <person name="Luedin S.M."/>
            <person name="Pothier J.F."/>
            <person name="Danza F."/>
            <person name="Storelli N."/>
            <person name="Wittwer M."/>
            <person name="Tonolla M."/>
        </authorList>
    </citation>
    <scope>NUCLEOTIDE SEQUENCE [LARGE SCALE GENOMIC DNA]</scope>
    <source>
        <strain evidence="1 2">Cad16T</strain>
        <plasmid evidence="2">Plasmid pts485</plasmid>
    </source>
</reference>
<dbReference type="Pfam" id="PF11848">
    <property type="entry name" value="DUF3368"/>
    <property type="match status" value="1"/>
</dbReference>
<organism evidence="1 2">
    <name type="scientific">Candidatus Thiodictyon syntrophicum</name>
    <dbReference type="NCBI Taxonomy" id="1166950"/>
    <lineage>
        <taxon>Bacteria</taxon>
        <taxon>Pseudomonadati</taxon>
        <taxon>Pseudomonadota</taxon>
        <taxon>Gammaproteobacteria</taxon>
        <taxon>Chromatiales</taxon>
        <taxon>Chromatiaceae</taxon>
        <taxon>Thiodictyon</taxon>
    </lineage>
</organism>
<dbReference type="RefSeq" id="WP_100923277.1">
    <property type="nucleotide sequence ID" value="NZ_CP020372.1"/>
</dbReference>
<gene>
    <name evidence="1" type="ORF">THSYN_32785</name>
</gene>
<dbReference type="InterPro" id="IPR021799">
    <property type="entry name" value="PIN-like_prokaryotic"/>
</dbReference>
<dbReference type="OrthoDB" id="5766527at2"/>
<evidence type="ECO:0000313" key="1">
    <source>
        <dbReference type="EMBL" id="AUB85671.1"/>
    </source>
</evidence>
<dbReference type="EMBL" id="CP020372">
    <property type="protein sequence ID" value="AUB85671.1"/>
    <property type="molecule type" value="Genomic_DNA"/>
</dbReference>
<name>A0A2K8UKI6_9GAMM</name>
<evidence type="ECO:0008006" key="3">
    <source>
        <dbReference type="Google" id="ProtNLM"/>
    </source>
</evidence>
<geneLocation type="plasmid" evidence="2">
    <name>pts485</name>
</geneLocation>
<dbReference type="Proteomes" id="UP000232638">
    <property type="component" value="Plasmid pTs485"/>
</dbReference>
<evidence type="ECO:0000313" key="2">
    <source>
        <dbReference type="Proteomes" id="UP000232638"/>
    </source>
</evidence>
<dbReference type="KEGG" id="tsy:THSYN_32785"/>
<dbReference type="PANTHER" id="PTHR39550">
    <property type="entry name" value="SLL0658 PROTEIN"/>
    <property type="match status" value="1"/>
</dbReference>
<protein>
    <recommendedName>
        <fullName evidence="3">Twitching motility protein PilT</fullName>
    </recommendedName>
</protein>
<sequence length="124" mass="12767">MGSNSWVVNASPLILLGKTQHLDLLAALAGVVVVPQAVATEVGAKADGGAILAELTGNSASRFAAFEPAPPEALAWDLGPGETQVVSYALRHRADRVVLDDLEARRCAVSVRRIASFPASPGPG</sequence>
<keyword evidence="1" id="KW-0614">Plasmid</keyword>
<dbReference type="AlphaFoldDB" id="A0A2K8UKI6"/>
<keyword evidence="2" id="KW-1185">Reference proteome</keyword>
<accession>A0A2K8UKI6</accession>
<dbReference type="PANTHER" id="PTHR39550:SF1">
    <property type="entry name" value="SLL0658 PROTEIN"/>
    <property type="match status" value="1"/>
</dbReference>